<evidence type="ECO:0000313" key="1">
    <source>
        <dbReference type="EMBL" id="BAQ01339.1"/>
    </source>
</evidence>
<sequence length="493" mass="57111">MTVVMVYDNSIPVPQDISNLLGVSKFSDIYYRKRSLDKWVSDICAEVNIKFVEISGDVQSDVEKIRQLGYLNTQNLVVMYMPSYVAFGCDEIDASLFLKKISYTRSSVAIVGNETLTGVKDIYLSAVVGQTARELLNALEYNSKPRDFIFNFIDNLKLLKSDVELIDMCDPLRFTDYLTSNFDVRFFNSVQPIDNFTLIKYSTDYKKLERECKYYDLLPPELKMFFIQTYDFRLESTGASYKMERLFVPDMALQWIHGSMNELNFERFIDKVFHFIKLRPVKKVDSVTAQEIHNDAFFGKVKERLLQLKSLPEYPSLEPYINSRFGDIDSLFQRYYSLFDKYGRSQSSNELRIGHGDLCFSNILYSKTTGLMRFIDPRGADTEDELYVSPYYDLAKLSHSVCGNYDFINYGLCSLDLEKNLSVRLTLNNSSPLWAKNIFQNKLKEIGYNPVLIRLFESSLFLSMVPLHIDSPKKVIAFLINAEIILDEIETQL</sequence>
<dbReference type="SUPFAM" id="SSF56112">
    <property type="entry name" value="Protein kinase-like (PK-like)"/>
    <property type="match status" value="1"/>
</dbReference>
<accession>A0A0A8J4K4</accession>
<dbReference type="EMBL" id="AB812038">
    <property type="protein sequence ID" value="BAQ01339.1"/>
    <property type="molecule type" value="Genomic_DNA"/>
</dbReference>
<name>A0A0A8J4K4_ECOLX</name>
<dbReference type="AlphaFoldDB" id="A0A0A8J4K4"/>
<protein>
    <recommendedName>
        <fullName evidence="2">Capsular biosynthesis protein</fullName>
    </recommendedName>
</protein>
<dbReference type="InterPro" id="IPR011009">
    <property type="entry name" value="Kinase-like_dom_sf"/>
</dbReference>
<proteinExistence type="predicted"/>
<dbReference type="RefSeq" id="WP_085452484.1">
    <property type="nucleotide sequence ID" value="NZ_AP027709.1"/>
</dbReference>
<evidence type="ECO:0008006" key="2">
    <source>
        <dbReference type="Google" id="ProtNLM"/>
    </source>
</evidence>
<organism evidence="1">
    <name type="scientific">Escherichia coli</name>
    <dbReference type="NCBI Taxonomy" id="562"/>
    <lineage>
        <taxon>Bacteria</taxon>
        <taxon>Pseudomonadati</taxon>
        <taxon>Pseudomonadota</taxon>
        <taxon>Gammaproteobacteria</taxon>
        <taxon>Enterobacterales</taxon>
        <taxon>Enterobacteriaceae</taxon>
        <taxon>Escherichia</taxon>
    </lineage>
</organism>
<reference evidence="1" key="1">
    <citation type="journal article" date="2014" name="DNA Res.">
        <title>A complete view of the genetic diversity of the Escherichia coli O-antigen biosynthesis gene cluster.</title>
        <authorList>
            <person name="Iguchi A."/>
            <person name="Iyoda S."/>
            <person name="Kikuchi T."/>
            <person name="Ogura Y."/>
            <person name="Katsura K."/>
            <person name="Ohnishi M."/>
            <person name="Hayashi T."/>
            <person name="Thomson N.R."/>
        </authorList>
    </citation>
    <scope>NUCLEOTIDE SEQUENCE</scope>
    <source>
        <strain evidence="1">H68</strain>
    </source>
</reference>